<feature type="repeat" description="ANK" evidence="3">
    <location>
        <begin position="70"/>
        <end position="96"/>
    </location>
</feature>
<dbReference type="EMBL" id="AP018227">
    <property type="protein sequence ID" value="BAY82118.1"/>
    <property type="molecule type" value="Genomic_DNA"/>
</dbReference>
<keyword evidence="2 3" id="KW-0040">ANK repeat</keyword>
<name>A0A1Z4LLZ5_9CYAN</name>
<dbReference type="PROSITE" id="PS50088">
    <property type="entry name" value="ANK_REPEAT"/>
    <property type="match status" value="2"/>
</dbReference>
<evidence type="ECO:0000256" key="3">
    <source>
        <dbReference type="PROSITE-ProRule" id="PRU00023"/>
    </source>
</evidence>
<gene>
    <name evidence="4" type="ORF">NIES267_15960</name>
</gene>
<dbReference type="Pfam" id="PF12796">
    <property type="entry name" value="Ank_2"/>
    <property type="match status" value="1"/>
</dbReference>
<dbReference type="OrthoDB" id="8453275at2"/>
<keyword evidence="5" id="KW-1185">Reference proteome</keyword>
<accession>A0A1Z4LLZ5</accession>
<sequence>MTSNRINIFEAIQTGESSQIIELINQGINLNQEIEDEETPLSKAIKLGNINIIILLIESGADCEQLCLNSAFTPLSLACELGNKEIVQLLVDRKRE</sequence>
<evidence type="ECO:0000313" key="4">
    <source>
        <dbReference type="EMBL" id="BAY82118.1"/>
    </source>
</evidence>
<evidence type="ECO:0000256" key="2">
    <source>
        <dbReference type="ARBA" id="ARBA00023043"/>
    </source>
</evidence>
<dbReference type="InterPro" id="IPR002110">
    <property type="entry name" value="Ankyrin_rpt"/>
</dbReference>
<evidence type="ECO:0000256" key="1">
    <source>
        <dbReference type="ARBA" id="ARBA00022737"/>
    </source>
</evidence>
<feature type="repeat" description="ANK" evidence="3">
    <location>
        <begin position="36"/>
        <end position="62"/>
    </location>
</feature>
<reference evidence="4 5" key="1">
    <citation type="submission" date="2017-06" db="EMBL/GenBank/DDBJ databases">
        <title>Genome sequencing of cyanobaciteial culture collection at National Institute for Environmental Studies (NIES).</title>
        <authorList>
            <person name="Hirose Y."/>
            <person name="Shimura Y."/>
            <person name="Fujisawa T."/>
            <person name="Nakamura Y."/>
            <person name="Kawachi M."/>
        </authorList>
    </citation>
    <scope>NUCLEOTIDE SEQUENCE [LARGE SCALE GENOMIC DNA]</scope>
    <source>
        <strain evidence="4 5">NIES-267</strain>
    </source>
</reference>
<dbReference type="InterPro" id="IPR036770">
    <property type="entry name" value="Ankyrin_rpt-contain_sf"/>
</dbReference>
<protein>
    <submittedName>
        <fullName evidence="4">Uncharacterized protein</fullName>
    </submittedName>
</protein>
<dbReference type="PROSITE" id="PS50297">
    <property type="entry name" value="ANK_REP_REGION"/>
    <property type="match status" value="2"/>
</dbReference>
<proteinExistence type="predicted"/>
<evidence type="ECO:0000313" key="5">
    <source>
        <dbReference type="Proteomes" id="UP000218418"/>
    </source>
</evidence>
<dbReference type="SMART" id="SM00248">
    <property type="entry name" value="ANK"/>
    <property type="match status" value="3"/>
</dbReference>
<dbReference type="SUPFAM" id="SSF48403">
    <property type="entry name" value="Ankyrin repeat"/>
    <property type="match status" value="1"/>
</dbReference>
<dbReference type="Proteomes" id="UP000218418">
    <property type="component" value="Chromosome"/>
</dbReference>
<dbReference type="Gene3D" id="1.25.40.20">
    <property type="entry name" value="Ankyrin repeat-containing domain"/>
    <property type="match status" value="1"/>
</dbReference>
<dbReference type="AlphaFoldDB" id="A0A1Z4LLZ5"/>
<organism evidence="4 5">
    <name type="scientific">Calothrix parasitica NIES-267</name>
    <dbReference type="NCBI Taxonomy" id="1973488"/>
    <lineage>
        <taxon>Bacteria</taxon>
        <taxon>Bacillati</taxon>
        <taxon>Cyanobacteriota</taxon>
        <taxon>Cyanophyceae</taxon>
        <taxon>Nostocales</taxon>
        <taxon>Calotrichaceae</taxon>
        <taxon>Calothrix</taxon>
    </lineage>
</organism>
<dbReference type="PANTHER" id="PTHR24171">
    <property type="entry name" value="ANKYRIN REPEAT DOMAIN-CONTAINING PROTEIN 39-RELATED"/>
    <property type="match status" value="1"/>
</dbReference>
<keyword evidence="1" id="KW-0677">Repeat</keyword>